<dbReference type="InterPro" id="IPR027417">
    <property type="entry name" value="P-loop_NTPase"/>
</dbReference>
<comment type="cofactor">
    <cofactor evidence="1 10">
        <name>Mg(2+)</name>
        <dbReference type="ChEBI" id="CHEBI:18420"/>
    </cofactor>
</comment>
<dbReference type="AlphaFoldDB" id="A0A212QYR4"/>
<accession>A0A212QYR4</accession>
<comment type="function">
    <text evidence="2 10 12">Catalyzes the transfer of a dimethylallyl group onto the adenine at position 37 in tRNAs that read codons beginning with uridine, leading to the formation of N6-(dimethylallyl)adenosine (i(6)A).</text>
</comment>
<gene>
    <name evidence="10" type="primary">miaA</name>
    <name evidence="14" type="ORF">SAMN07250955_104152</name>
</gene>
<keyword evidence="7 10" id="KW-0067">ATP-binding</keyword>
<feature type="site" description="Interaction with substrate tRNA" evidence="10">
    <location>
        <position position="100"/>
    </location>
</feature>
<feature type="region of interest" description="Interaction with substrate tRNA" evidence="10">
    <location>
        <begin position="36"/>
        <end position="39"/>
    </location>
</feature>
<organism evidence="14 15">
    <name type="scientific">Arboricoccus pini</name>
    <dbReference type="NCBI Taxonomy" id="1963835"/>
    <lineage>
        <taxon>Bacteria</taxon>
        <taxon>Pseudomonadati</taxon>
        <taxon>Pseudomonadota</taxon>
        <taxon>Alphaproteobacteria</taxon>
        <taxon>Geminicoccales</taxon>
        <taxon>Geminicoccaceae</taxon>
        <taxon>Arboricoccus</taxon>
    </lineage>
</organism>
<name>A0A212QYR4_9PROT</name>
<evidence type="ECO:0000256" key="10">
    <source>
        <dbReference type="HAMAP-Rule" id="MF_00185"/>
    </source>
</evidence>
<sequence length="314" mass="33734">MAPRALVVIGGTTASGKSALAMEVARAIDGIIVNVDSQQLFADLPILTARPTAADEAMVPHRLYGVLEATSQPSAGRWLDLVAPFLAARDERPLVLCGGTGLYLKALFEGIVAMPAIPAARRAELARETAAATTLELHARLAAIDPVMAARLRQSDRQRILRALEVVLETGRSLAEWQAGPIARQPLPSCIVGLALVPPGERLAQRIMTRLEAMIEAGALDEVSRLQARLGDFDRLPIAKVHGARELLAVVRGQARLPSVLEPIAAQIRQYAKRQRTFLRHQLTGIQPLAAIADDPSVGTVIEAMIREVLASRP</sequence>
<feature type="region of interest" description="Interaction with substrate tRNA" evidence="10">
    <location>
        <begin position="158"/>
        <end position="162"/>
    </location>
</feature>
<evidence type="ECO:0000256" key="3">
    <source>
        <dbReference type="ARBA" id="ARBA00005842"/>
    </source>
</evidence>
<feature type="binding site" evidence="10">
    <location>
        <begin position="13"/>
        <end position="18"/>
    </location>
    <ligand>
        <name>substrate</name>
    </ligand>
</feature>
<dbReference type="PANTHER" id="PTHR11088:SF60">
    <property type="entry name" value="TRNA DIMETHYLALLYLTRANSFERASE"/>
    <property type="match status" value="1"/>
</dbReference>
<keyword evidence="15" id="KW-1185">Reference proteome</keyword>
<evidence type="ECO:0000313" key="14">
    <source>
        <dbReference type="EMBL" id="SNB64859.1"/>
    </source>
</evidence>
<dbReference type="SUPFAM" id="SSF52540">
    <property type="entry name" value="P-loop containing nucleoside triphosphate hydrolases"/>
    <property type="match status" value="1"/>
</dbReference>
<feature type="binding site" evidence="10">
    <location>
        <begin position="11"/>
        <end position="18"/>
    </location>
    <ligand>
        <name>ATP</name>
        <dbReference type="ChEBI" id="CHEBI:30616"/>
    </ligand>
</feature>
<dbReference type="GO" id="GO:0052381">
    <property type="term" value="F:tRNA dimethylallyltransferase activity"/>
    <property type="evidence" value="ECO:0007669"/>
    <property type="project" value="UniProtKB-UniRule"/>
</dbReference>
<evidence type="ECO:0000256" key="13">
    <source>
        <dbReference type="RuleBase" id="RU003785"/>
    </source>
</evidence>
<dbReference type="Pfam" id="PF01715">
    <property type="entry name" value="IPPT"/>
    <property type="match status" value="1"/>
</dbReference>
<keyword evidence="5 10" id="KW-0819">tRNA processing</keyword>
<comment type="caution">
    <text evidence="10">Lacks conserved residue(s) required for the propagation of feature annotation.</text>
</comment>
<evidence type="ECO:0000256" key="7">
    <source>
        <dbReference type="ARBA" id="ARBA00022840"/>
    </source>
</evidence>
<evidence type="ECO:0000256" key="6">
    <source>
        <dbReference type="ARBA" id="ARBA00022741"/>
    </source>
</evidence>
<dbReference type="Gene3D" id="1.10.20.140">
    <property type="match status" value="1"/>
</dbReference>
<comment type="similarity">
    <text evidence="3 10 13">Belongs to the IPP transferase family.</text>
</comment>
<dbReference type="NCBIfam" id="TIGR00174">
    <property type="entry name" value="miaA"/>
    <property type="match status" value="1"/>
</dbReference>
<keyword evidence="4 10" id="KW-0808">Transferase</keyword>
<evidence type="ECO:0000256" key="12">
    <source>
        <dbReference type="RuleBase" id="RU003784"/>
    </source>
</evidence>
<dbReference type="EMBL" id="FYEH01000004">
    <property type="protein sequence ID" value="SNB64859.1"/>
    <property type="molecule type" value="Genomic_DNA"/>
</dbReference>
<dbReference type="Proteomes" id="UP000197065">
    <property type="component" value="Unassembled WGS sequence"/>
</dbReference>
<dbReference type="GO" id="GO:0006400">
    <property type="term" value="P:tRNA modification"/>
    <property type="evidence" value="ECO:0007669"/>
    <property type="project" value="TreeGrafter"/>
</dbReference>
<dbReference type="Gene3D" id="3.40.50.300">
    <property type="entry name" value="P-loop containing nucleotide triphosphate hydrolases"/>
    <property type="match status" value="1"/>
</dbReference>
<dbReference type="InterPro" id="IPR018022">
    <property type="entry name" value="IPT"/>
</dbReference>
<evidence type="ECO:0000256" key="8">
    <source>
        <dbReference type="ARBA" id="ARBA00022842"/>
    </source>
</evidence>
<feature type="site" description="Interaction with substrate tRNA" evidence="10">
    <location>
        <position position="122"/>
    </location>
</feature>
<keyword evidence="6 10" id="KW-0547">Nucleotide-binding</keyword>
<dbReference type="InterPro" id="IPR039657">
    <property type="entry name" value="Dimethylallyltransferase"/>
</dbReference>
<evidence type="ECO:0000256" key="1">
    <source>
        <dbReference type="ARBA" id="ARBA00001946"/>
    </source>
</evidence>
<evidence type="ECO:0000256" key="9">
    <source>
        <dbReference type="ARBA" id="ARBA00049563"/>
    </source>
</evidence>
<dbReference type="HAMAP" id="MF_00185">
    <property type="entry name" value="IPP_trans"/>
    <property type="match status" value="1"/>
</dbReference>
<keyword evidence="8 10" id="KW-0460">Magnesium</keyword>
<evidence type="ECO:0000256" key="11">
    <source>
        <dbReference type="RuleBase" id="RU003783"/>
    </source>
</evidence>
<dbReference type="GO" id="GO:0005524">
    <property type="term" value="F:ATP binding"/>
    <property type="evidence" value="ECO:0007669"/>
    <property type="project" value="UniProtKB-UniRule"/>
</dbReference>
<proteinExistence type="inferred from homology"/>
<protein>
    <recommendedName>
        <fullName evidence="10">tRNA dimethylallyltransferase</fullName>
        <ecNumber evidence="10">2.5.1.75</ecNumber>
    </recommendedName>
    <alternativeName>
        <fullName evidence="10">Dimethylallyl diphosphate:tRNA dimethylallyltransferase</fullName>
        <shortName evidence="10">DMAPP:tRNA dimethylallyltransferase</shortName>
        <shortName evidence="10">DMATase</shortName>
    </alternativeName>
    <alternativeName>
        <fullName evidence="10">Isopentenyl-diphosphate:tRNA isopentenyltransferase</fullName>
        <shortName evidence="10">IPP transferase</shortName>
        <shortName evidence="10">IPPT</shortName>
        <shortName evidence="10">IPTase</shortName>
    </alternativeName>
</protein>
<comment type="catalytic activity">
    <reaction evidence="9 10 11">
        <text>adenosine(37) in tRNA + dimethylallyl diphosphate = N(6)-dimethylallyladenosine(37) in tRNA + diphosphate</text>
        <dbReference type="Rhea" id="RHEA:26482"/>
        <dbReference type="Rhea" id="RHEA-COMP:10162"/>
        <dbReference type="Rhea" id="RHEA-COMP:10375"/>
        <dbReference type="ChEBI" id="CHEBI:33019"/>
        <dbReference type="ChEBI" id="CHEBI:57623"/>
        <dbReference type="ChEBI" id="CHEBI:74411"/>
        <dbReference type="ChEBI" id="CHEBI:74415"/>
        <dbReference type="EC" id="2.5.1.75"/>
    </reaction>
</comment>
<evidence type="ECO:0000256" key="5">
    <source>
        <dbReference type="ARBA" id="ARBA00022694"/>
    </source>
</evidence>
<dbReference type="PANTHER" id="PTHR11088">
    <property type="entry name" value="TRNA DIMETHYLALLYLTRANSFERASE"/>
    <property type="match status" value="1"/>
</dbReference>
<evidence type="ECO:0000256" key="2">
    <source>
        <dbReference type="ARBA" id="ARBA00003213"/>
    </source>
</evidence>
<dbReference type="RefSeq" id="WP_165769476.1">
    <property type="nucleotide sequence ID" value="NZ_FYEH01000004.1"/>
</dbReference>
<dbReference type="EC" id="2.5.1.75" evidence="10"/>
<comment type="subunit">
    <text evidence="10">Monomer.</text>
</comment>
<evidence type="ECO:0000313" key="15">
    <source>
        <dbReference type="Proteomes" id="UP000197065"/>
    </source>
</evidence>
<reference evidence="14 15" key="1">
    <citation type="submission" date="2017-06" db="EMBL/GenBank/DDBJ databases">
        <authorList>
            <person name="Kim H.J."/>
            <person name="Triplett B.A."/>
        </authorList>
    </citation>
    <scope>NUCLEOTIDE SEQUENCE [LARGE SCALE GENOMIC DNA]</scope>
    <source>
        <strain evidence="14 15">B29T1</strain>
    </source>
</reference>
<evidence type="ECO:0000256" key="4">
    <source>
        <dbReference type="ARBA" id="ARBA00022679"/>
    </source>
</evidence>